<feature type="domain" description="Acylphosphatase-like" evidence="6">
    <location>
        <begin position="4"/>
        <end position="90"/>
    </location>
</feature>
<evidence type="ECO:0000256" key="2">
    <source>
        <dbReference type="ARBA" id="ARBA00012150"/>
    </source>
</evidence>
<gene>
    <name evidence="7" type="ORF">A2151_09765</name>
</gene>
<dbReference type="PANTHER" id="PTHR47268:SF4">
    <property type="entry name" value="ACYLPHOSPHATASE"/>
    <property type="match status" value="1"/>
</dbReference>
<sequence length="90" mass="10200">MRACRRFVVSGQVQGVFYRAATQNTARRLGLGGWVRNLPDGRVELVACGEEAKLKELEAWLWRGPPHARVEQVLGEDTAPRDYQDFSVTR</sequence>
<dbReference type="InterPro" id="IPR020456">
    <property type="entry name" value="Acylphosphatase"/>
</dbReference>
<evidence type="ECO:0000259" key="6">
    <source>
        <dbReference type="PROSITE" id="PS51160"/>
    </source>
</evidence>
<feature type="active site" evidence="4">
    <location>
        <position position="37"/>
    </location>
</feature>
<dbReference type="SUPFAM" id="SSF54975">
    <property type="entry name" value="Acylphosphatase/BLUF domain-like"/>
    <property type="match status" value="1"/>
</dbReference>
<dbReference type="PANTHER" id="PTHR47268">
    <property type="entry name" value="ACYLPHOSPHATASE"/>
    <property type="match status" value="1"/>
</dbReference>
<reference evidence="7 8" key="1">
    <citation type="journal article" date="2016" name="Nat. Commun.">
        <title>Thousands of microbial genomes shed light on interconnected biogeochemical processes in an aquifer system.</title>
        <authorList>
            <person name="Anantharaman K."/>
            <person name="Brown C.T."/>
            <person name="Hug L.A."/>
            <person name="Sharon I."/>
            <person name="Castelle C.J."/>
            <person name="Probst A.J."/>
            <person name="Thomas B.C."/>
            <person name="Singh A."/>
            <person name="Wilkins M.J."/>
            <person name="Karaoz U."/>
            <person name="Brodie E.L."/>
            <person name="Williams K.H."/>
            <person name="Hubbard S.S."/>
            <person name="Banfield J.F."/>
        </authorList>
    </citation>
    <scope>NUCLEOTIDE SEQUENCE [LARGE SCALE GENOMIC DNA]</scope>
</reference>
<evidence type="ECO:0000256" key="4">
    <source>
        <dbReference type="PROSITE-ProRule" id="PRU00520"/>
    </source>
</evidence>
<evidence type="ECO:0000313" key="8">
    <source>
        <dbReference type="Proteomes" id="UP000178885"/>
    </source>
</evidence>
<comment type="catalytic activity">
    <reaction evidence="3 4">
        <text>an acyl phosphate + H2O = a carboxylate + phosphate + H(+)</text>
        <dbReference type="Rhea" id="RHEA:14965"/>
        <dbReference type="ChEBI" id="CHEBI:15377"/>
        <dbReference type="ChEBI" id="CHEBI:15378"/>
        <dbReference type="ChEBI" id="CHEBI:29067"/>
        <dbReference type="ChEBI" id="CHEBI:43474"/>
        <dbReference type="ChEBI" id="CHEBI:59918"/>
        <dbReference type="EC" id="3.6.1.7"/>
    </reaction>
</comment>
<organism evidence="7 8">
    <name type="scientific">Candidatus Muproteobacteria bacterium RBG_16_65_34</name>
    <dbReference type="NCBI Taxonomy" id="1817760"/>
    <lineage>
        <taxon>Bacteria</taxon>
        <taxon>Pseudomonadati</taxon>
        <taxon>Pseudomonadota</taxon>
        <taxon>Candidatus Muproteobacteria</taxon>
    </lineage>
</organism>
<dbReference type="Proteomes" id="UP000178885">
    <property type="component" value="Unassembled WGS sequence"/>
</dbReference>
<dbReference type="NCBIfam" id="NF011000">
    <property type="entry name" value="PRK14426.1"/>
    <property type="match status" value="1"/>
</dbReference>
<proteinExistence type="inferred from homology"/>
<evidence type="ECO:0000256" key="3">
    <source>
        <dbReference type="ARBA" id="ARBA00047645"/>
    </source>
</evidence>
<protein>
    <recommendedName>
        <fullName evidence="2 4">acylphosphatase</fullName>
        <ecNumber evidence="2 4">3.6.1.7</ecNumber>
    </recommendedName>
</protein>
<dbReference type="PROSITE" id="PS51160">
    <property type="entry name" value="ACYLPHOSPHATASE_3"/>
    <property type="match status" value="1"/>
</dbReference>
<feature type="active site" evidence="4">
    <location>
        <position position="19"/>
    </location>
</feature>
<dbReference type="GO" id="GO:0003998">
    <property type="term" value="F:acylphosphatase activity"/>
    <property type="evidence" value="ECO:0007669"/>
    <property type="project" value="UniProtKB-EC"/>
</dbReference>
<comment type="caution">
    <text evidence="7">The sequence shown here is derived from an EMBL/GenBank/DDBJ whole genome shotgun (WGS) entry which is preliminary data.</text>
</comment>
<dbReference type="AlphaFoldDB" id="A0A1F6TU29"/>
<dbReference type="InterPro" id="IPR036046">
    <property type="entry name" value="Acylphosphatase-like_dom_sf"/>
</dbReference>
<dbReference type="EC" id="3.6.1.7" evidence="2 4"/>
<dbReference type="InterPro" id="IPR001792">
    <property type="entry name" value="Acylphosphatase-like_dom"/>
</dbReference>
<name>A0A1F6TU29_9PROT</name>
<dbReference type="STRING" id="1817760.A2151_09765"/>
<evidence type="ECO:0000256" key="5">
    <source>
        <dbReference type="RuleBase" id="RU004168"/>
    </source>
</evidence>
<dbReference type="NCBIfam" id="NF011022">
    <property type="entry name" value="PRK14451.1"/>
    <property type="match status" value="1"/>
</dbReference>
<evidence type="ECO:0000256" key="1">
    <source>
        <dbReference type="ARBA" id="ARBA00005614"/>
    </source>
</evidence>
<dbReference type="Pfam" id="PF00708">
    <property type="entry name" value="Acylphosphatase"/>
    <property type="match status" value="1"/>
</dbReference>
<dbReference type="InterPro" id="IPR017968">
    <property type="entry name" value="Acylphosphatase_CS"/>
</dbReference>
<comment type="similarity">
    <text evidence="1 5">Belongs to the acylphosphatase family.</text>
</comment>
<evidence type="ECO:0000313" key="7">
    <source>
        <dbReference type="EMBL" id="OGI48640.1"/>
    </source>
</evidence>
<dbReference type="EMBL" id="MFSU01000023">
    <property type="protein sequence ID" value="OGI48640.1"/>
    <property type="molecule type" value="Genomic_DNA"/>
</dbReference>
<dbReference type="PROSITE" id="PS00151">
    <property type="entry name" value="ACYLPHOSPHATASE_2"/>
    <property type="match status" value="1"/>
</dbReference>
<dbReference type="Gene3D" id="3.30.70.100">
    <property type="match status" value="1"/>
</dbReference>
<accession>A0A1F6TU29</accession>
<keyword evidence="4" id="KW-0378">Hydrolase</keyword>